<evidence type="ECO:0000313" key="2">
    <source>
        <dbReference type="Proteomes" id="UP001517247"/>
    </source>
</evidence>
<organism evidence="1 2">
    <name type="scientific">Pedobacter ureilyticus</name>
    <dbReference type="NCBI Taxonomy" id="1393051"/>
    <lineage>
        <taxon>Bacteria</taxon>
        <taxon>Pseudomonadati</taxon>
        <taxon>Bacteroidota</taxon>
        <taxon>Sphingobacteriia</taxon>
        <taxon>Sphingobacteriales</taxon>
        <taxon>Sphingobacteriaceae</taxon>
        <taxon>Pedobacter</taxon>
    </lineage>
</organism>
<dbReference type="EMBL" id="SSHJ02000006">
    <property type="protein sequence ID" value="MFN0256101.1"/>
    <property type="molecule type" value="Genomic_DNA"/>
</dbReference>
<reference evidence="1 2" key="1">
    <citation type="submission" date="2024-12" db="EMBL/GenBank/DDBJ databases">
        <authorList>
            <person name="Hu S."/>
        </authorList>
    </citation>
    <scope>NUCLEOTIDE SEQUENCE [LARGE SCALE GENOMIC DNA]</scope>
    <source>
        <strain evidence="1 2">THG-T11</strain>
    </source>
</reference>
<name>A0ABW9JAA5_9SPHI</name>
<evidence type="ECO:0000313" key="1">
    <source>
        <dbReference type="EMBL" id="MFN0256101.1"/>
    </source>
</evidence>
<evidence type="ECO:0008006" key="3">
    <source>
        <dbReference type="Google" id="ProtNLM"/>
    </source>
</evidence>
<gene>
    <name evidence="1" type="ORF">E6A44_010990</name>
</gene>
<dbReference type="Proteomes" id="UP001517247">
    <property type="component" value="Unassembled WGS sequence"/>
</dbReference>
<accession>A0ABW9JAA5</accession>
<sequence length="198" mass="22865">MLFFSAVFTISCNQDKGFEKIDEAFYLNRENLTSKINPNREYAYWEYVYAMPGHMYKPIEVLFSHGDSTLKSNYKIKMPESGFFSECMPAYCYSYIIFISNNKLNYVVNESQLQAFINRVDNIEEALLLAKIKGLWFDPENKDAGSYKKTAEGFELKLGRFESCPVTSEAMKVKIDTLGNFKSESRGIYFSSSECILE</sequence>
<protein>
    <recommendedName>
        <fullName evidence="3">Lipoprotein</fullName>
    </recommendedName>
</protein>
<comment type="caution">
    <text evidence="1">The sequence shown here is derived from an EMBL/GenBank/DDBJ whole genome shotgun (WGS) entry which is preliminary data.</text>
</comment>
<keyword evidence="2" id="KW-1185">Reference proteome</keyword>
<proteinExistence type="predicted"/>